<proteinExistence type="predicted"/>
<accession>A0A510PDU5</accession>
<organism evidence="1 2">
    <name type="scientific">Microcystis aeruginosa 11-30S32</name>
    <dbReference type="NCBI Taxonomy" id="2358142"/>
    <lineage>
        <taxon>Bacteria</taxon>
        <taxon>Bacillati</taxon>
        <taxon>Cyanobacteriota</taxon>
        <taxon>Cyanophyceae</taxon>
        <taxon>Oscillatoriophycideae</taxon>
        <taxon>Chroococcales</taxon>
        <taxon>Microcystaceae</taxon>
        <taxon>Microcystis</taxon>
    </lineage>
</organism>
<comment type="caution">
    <text evidence="1">The sequence shown here is derived from an EMBL/GenBank/DDBJ whole genome shotgun (WGS) entry which is preliminary data.</text>
</comment>
<dbReference type="AlphaFoldDB" id="A0A510PDU5"/>
<dbReference type="EMBL" id="BHVU01000018">
    <property type="protein sequence ID" value="GCA91900.1"/>
    <property type="molecule type" value="Genomic_DNA"/>
</dbReference>
<dbReference type="Proteomes" id="UP000321223">
    <property type="component" value="Unassembled WGS sequence"/>
</dbReference>
<gene>
    <name evidence="1" type="ORF">MAE30S32_05520</name>
</gene>
<evidence type="ECO:0000313" key="1">
    <source>
        <dbReference type="EMBL" id="GCA91900.1"/>
    </source>
</evidence>
<reference evidence="1 2" key="1">
    <citation type="journal article" date="2019" name="Appl. Environ. Microbiol.">
        <title>Co-occurrence of broad and narrow host-range viruses infecting the toxic bloom-forming cyanobacterium Microcystis aeruginosa.</title>
        <authorList>
            <person name="Morimoto D."/>
            <person name="Tominaga K."/>
            <person name="Nishimura Y."/>
            <person name="Yoshida N."/>
            <person name="Kimura S."/>
            <person name="Sako Y."/>
            <person name="Yoshida T."/>
        </authorList>
    </citation>
    <scope>NUCLEOTIDE SEQUENCE [LARGE SCALE GENOMIC DNA]</scope>
    <source>
        <strain evidence="1 2">11-30S32</strain>
    </source>
</reference>
<sequence>MIGTLANISGGEMIPGTVTEDNPSSCISSKAAIDFTFSLLVSNSGVPSEFSREFLKIYGHGR</sequence>
<protein>
    <submittedName>
        <fullName evidence="1">Uncharacterized protein</fullName>
    </submittedName>
</protein>
<name>A0A510PDU5_MICAE</name>
<evidence type="ECO:0000313" key="2">
    <source>
        <dbReference type="Proteomes" id="UP000321223"/>
    </source>
</evidence>